<feature type="chain" id="PRO_5044607786" evidence="2">
    <location>
        <begin position="20"/>
        <end position="70"/>
    </location>
</feature>
<evidence type="ECO:0000313" key="3">
    <source>
        <dbReference type="EMBL" id="RXG90131.1"/>
    </source>
</evidence>
<feature type="signal peptide" evidence="2">
    <location>
        <begin position="1"/>
        <end position="19"/>
    </location>
</feature>
<evidence type="ECO:0000313" key="4">
    <source>
        <dbReference type="EMBL" id="RXG91703.1"/>
    </source>
</evidence>
<dbReference type="EMBL" id="RKMK01000030">
    <property type="protein sequence ID" value="RXG90131.1"/>
    <property type="molecule type" value="Genomic_DNA"/>
</dbReference>
<keyword evidence="6" id="KW-1185">Reference proteome</keyword>
<dbReference type="Proteomes" id="UP000290174">
    <property type="component" value="Unassembled WGS sequence"/>
</dbReference>
<feature type="region of interest" description="Disordered" evidence="1">
    <location>
        <begin position="49"/>
        <end position="70"/>
    </location>
</feature>
<comment type="caution">
    <text evidence="3">The sequence shown here is derived from an EMBL/GenBank/DDBJ whole genome shotgun (WGS) entry which is preliminary data.</text>
</comment>
<dbReference type="AlphaFoldDB" id="A0A4Q0QFA3"/>
<gene>
    <name evidence="3" type="ORF">EAS61_26530</name>
    <name evidence="4" type="ORF">EAS62_24865</name>
    <name evidence="5" type="ORF">XH94_31940</name>
</gene>
<evidence type="ECO:0000256" key="2">
    <source>
        <dbReference type="SAM" id="SignalP"/>
    </source>
</evidence>
<dbReference type="Proteomes" id="UP000289946">
    <property type="component" value="Unassembled WGS sequence"/>
</dbReference>
<reference evidence="5 8" key="1">
    <citation type="submission" date="2015-04" db="EMBL/GenBank/DDBJ databases">
        <title>Comparative genomics of rhizobia nodulating Arachis hypogaea in China.</title>
        <authorList>
            <person name="Li Y."/>
        </authorList>
    </citation>
    <scope>NUCLEOTIDE SEQUENCE [LARGE SCALE GENOMIC DNA]</scope>
    <source>
        <strain evidence="5 8">CCBAU 51787</strain>
    </source>
</reference>
<sequence length="70" mass="7593">MRSVLALLVLMSACASAAAAPRHYARPRHHVVVRPDTRAVVPPGWYRFPGHPPIPPSENRNLDPSNFGGG</sequence>
<evidence type="ECO:0000256" key="1">
    <source>
        <dbReference type="SAM" id="MobiDB-lite"/>
    </source>
</evidence>
<name>A0A4Q0QFA3_9BRAD</name>
<organism evidence="3 7">
    <name type="scientific">Bradyrhizobium zhanjiangense</name>
    <dbReference type="NCBI Taxonomy" id="1325107"/>
    <lineage>
        <taxon>Bacteria</taxon>
        <taxon>Pseudomonadati</taxon>
        <taxon>Pseudomonadota</taxon>
        <taxon>Alphaproteobacteria</taxon>
        <taxon>Hyphomicrobiales</taxon>
        <taxon>Nitrobacteraceae</taxon>
        <taxon>Bradyrhizobium</taxon>
    </lineage>
</organism>
<dbReference type="EMBL" id="LBJM01000088">
    <property type="protein sequence ID" value="RXH32610.1"/>
    <property type="molecule type" value="Genomic_DNA"/>
</dbReference>
<dbReference type="Proteomes" id="UP000290565">
    <property type="component" value="Unassembled WGS sequence"/>
</dbReference>
<accession>A0A4Q0QFA3</accession>
<evidence type="ECO:0000313" key="6">
    <source>
        <dbReference type="Proteomes" id="UP000289946"/>
    </source>
</evidence>
<keyword evidence="2" id="KW-0732">Signal</keyword>
<proteinExistence type="predicted"/>
<dbReference type="RefSeq" id="WP_128933661.1">
    <property type="nucleotide sequence ID" value="NZ_CP022221.1"/>
</dbReference>
<reference evidence="3 7" key="2">
    <citation type="submission" date="2018-11" db="EMBL/GenBank/DDBJ databases">
        <title>Bradyrhizobium sp. nov., isolated from effective nodules of peanut in China.</title>
        <authorList>
            <person name="Li Y."/>
        </authorList>
    </citation>
    <scope>NUCLEOTIDE SEQUENCE [LARGE SCALE GENOMIC DNA]</scope>
    <source>
        <strain evidence="3 7">CCBAU 51770</strain>
        <strain evidence="4 6">CCBAU 51781</strain>
    </source>
</reference>
<accession>A0A4Q0S826</accession>
<evidence type="ECO:0000313" key="7">
    <source>
        <dbReference type="Proteomes" id="UP000290174"/>
    </source>
</evidence>
<dbReference type="EMBL" id="RDRA01000014">
    <property type="protein sequence ID" value="RXG91703.1"/>
    <property type="molecule type" value="Genomic_DNA"/>
</dbReference>
<evidence type="ECO:0000313" key="5">
    <source>
        <dbReference type="EMBL" id="RXH32610.1"/>
    </source>
</evidence>
<evidence type="ECO:0000313" key="8">
    <source>
        <dbReference type="Proteomes" id="UP000290565"/>
    </source>
</evidence>
<protein>
    <submittedName>
        <fullName evidence="3">Uncharacterized protein</fullName>
    </submittedName>
</protein>